<organism evidence="2 3">
    <name type="scientific">Streptomyces formicae</name>
    <dbReference type="NCBI Taxonomy" id="1616117"/>
    <lineage>
        <taxon>Bacteria</taxon>
        <taxon>Bacillati</taxon>
        <taxon>Actinomycetota</taxon>
        <taxon>Actinomycetes</taxon>
        <taxon>Kitasatosporales</taxon>
        <taxon>Streptomycetaceae</taxon>
        <taxon>Streptomyces</taxon>
    </lineage>
</organism>
<protein>
    <recommendedName>
        <fullName evidence="4">Secreted protein</fullName>
    </recommendedName>
</protein>
<sequence>MATLKSWTREVGPAATAGLSFAAGTFLLLRGKGWRRSAHLEEHDRRAAEHERLAQAAQRRNAALTEQHRLHFDLLCKAMGDASLAAVLNTYEEEIPPERQRQFLFANALYINALHAHRIGAMSLGELHGHLRVMCQNPIFRHYWDATRHHRASLDRSSDEAKVGRMMDRLDLELQEADTDEWWVVGEPPVE</sequence>
<reference evidence="2 3" key="1">
    <citation type="submission" date="2017-08" db="EMBL/GenBank/DDBJ databases">
        <title>Complete Genome Sequence of Streptomyces formicae KY5, the formicamycin producer.</title>
        <authorList>
            <person name="Holmes N.A."/>
            <person name="Devine R."/>
            <person name="Qin Z."/>
            <person name="Seipke R.F."/>
            <person name="Wilkinson B."/>
            <person name="Hutchings M.I."/>
        </authorList>
    </citation>
    <scope>NUCLEOTIDE SEQUENCE [LARGE SCALE GENOMIC DNA]</scope>
    <source>
        <strain evidence="2 3">KY5</strain>
    </source>
</reference>
<gene>
    <name evidence="2" type="ORF">KY5_5970c</name>
</gene>
<dbReference type="AlphaFoldDB" id="A0A291QHF6"/>
<dbReference type="Proteomes" id="UP000221011">
    <property type="component" value="Chromosome"/>
</dbReference>
<name>A0A291QHF6_9ACTN</name>
<dbReference type="Pfam" id="PF19560">
    <property type="entry name" value="DUF6082"/>
    <property type="match status" value="1"/>
</dbReference>
<keyword evidence="1" id="KW-0175">Coiled coil</keyword>
<proteinExistence type="predicted"/>
<keyword evidence="3" id="KW-1185">Reference proteome</keyword>
<dbReference type="KEGG" id="sfk:KY5_5970c"/>
<evidence type="ECO:0000313" key="3">
    <source>
        <dbReference type="Proteomes" id="UP000221011"/>
    </source>
</evidence>
<dbReference type="EMBL" id="CP022685">
    <property type="protein sequence ID" value="ATL30988.1"/>
    <property type="molecule type" value="Genomic_DNA"/>
</dbReference>
<evidence type="ECO:0000256" key="1">
    <source>
        <dbReference type="SAM" id="Coils"/>
    </source>
</evidence>
<evidence type="ECO:0008006" key="4">
    <source>
        <dbReference type="Google" id="ProtNLM"/>
    </source>
</evidence>
<dbReference type="RefSeq" id="WP_199843306.1">
    <property type="nucleotide sequence ID" value="NZ_CP022685.1"/>
</dbReference>
<dbReference type="InterPro" id="IPR045728">
    <property type="entry name" value="DUF6082"/>
</dbReference>
<evidence type="ECO:0000313" key="2">
    <source>
        <dbReference type="EMBL" id="ATL30988.1"/>
    </source>
</evidence>
<feature type="coiled-coil region" evidence="1">
    <location>
        <begin position="40"/>
        <end position="67"/>
    </location>
</feature>
<accession>A0A291QHF6</accession>